<dbReference type="Proteomes" id="UP000183920">
    <property type="component" value="Unassembled WGS sequence"/>
</dbReference>
<keyword evidence="3" id="KW-1029">Fimbrium biogenesis</keyword>
<dbReference type="GO" id="GO:0071555">
    <property type="term" value="P:cell wall organization"/>
    <property type="evidence" value="ECO:0007669"/>
    <property type="project" value="InterPro"/>
</dbReference>
<dbReference type="Gene3D" id="2.60.40.10">
    <property type="entry name" value="Immunoglobulins"/>
    <property type="match status" value="2"/>
</dbReference>
<dbReference type="SUPFAM" id="SSF49354">
    <property type="entry name" value="PapD-like"/>
    <property type="match status" value="1"/>
</dbReference>
<dbReference type="PROSITE" id="PS00635">
    <property type="entry name" value="PILI_CHAPERONE"/>
    <property type="match status" value="1"/>
</dbReference>
<dbReference type="InterPro" id="IPR013783">
    <property type="entry name" value="Ig-like_fold"/>
</dbReference>
<dbReference type="RefSeq" id="WP_072064058.1">
    <property type="nucleotide sequence ID" value="NZ_CVRY01000004.1"/>
</dbReference>
<evidence type="ECO:0000313" key="12">
    <source>
        <dbReference type="Proteomes" id="UP000183920"/>
    </source>
</evidence>
<dbReference type="AlphaFoldDB" id="A0A0G4QA75"/>
<feature type="domain" description="Pili assembly chaperone C-terminal" evidence="10">
    <location>
        <begin position="167"/>
        <end position="228"/>
    </location>
</feature>
<dbReference type="InterPro" id="IPR001829">
    <property type="entry name" value="Pili_assmbl_chaperone_bac"/>
</dbReference>
<evidence type="ECO:0000256" key="2">
    <source>
        <dbReference type="ARBA" id="ARBA00007399"/>
    </source>
</evidence>
<evidence type="ECO:0000256" key="3">
    <source>
        <dbReference type="ARBA" id="ARBA00022558"/>
    </source>
</evidence>
<dbReference type="GO" id="GO:0030288">
    <property type="term" value="C:outer membrane-bounded periplasmic space"/>
    <property type="evidence" value="ECO:0007669"/>
    <property type="project" value="InterPro"/>
</dbReference>
<gene>
    <name evidence="11" type="primary">ecpD_2</name>
    <name evidence="11" type="ORF">BN1804_02182</name>
</gene>
<keyword evidence="5" id="KW-0574">Periplasm</keyword>
<evidence type="ECO:0000256" key="5">
    <source>
        <dbReference type="ARBA" id="ARBA00022764"/>
    </source>
</evidence>
<keyword evidence="4" id="KW-0732">Signal</keyword>
<evidence type="ECO:0000256" key="1">
    <source>
        <dbReference type="ARBA" id="ARBA00004418"/>
    </source>
</evidence>
<dbReference type="Pfam" id="PF00345">
    <property type="entry name" value="PapD_N"/>
    <property type="match status" value="1"/>
</dbReference>
<dbReference type="EMBL" id="CVRY01000004">
    <property type="protein sequence ID" value="CRL62857.1"/>
    <property type="molecule type" value="Genomic_DNA"/>
</dbReference>
<dbReference type="PANTHER" id="PTHR30251">
    <property type="entry name" value="PILUS ASSEMBLY CHAPERONE"/>
    <property type="match status" value="1"/>
</dbReference>
<sequence>MKKIINVSFILLFTLITSIAKASVVLERTRLIFPMDKSTLSLQIFNRSEQPTLVQSWIDDGDISSTPETTTAPFIVIPPIMKVSANGGAQLKIQQLENKLPQDRESIFYLNVLDIPPRPNSSENANTLQLALQTRIKLFYRPKQLELTSSTIFKQIEIIKKQQNLEINNPSAYFFTISKMYTQENIEQSLIEPTMIAPFSKQEVEYKGRINTNQVITVIYIDDDGNYQQDKKNIH</sequence>
<keyword evidence="7" id="KW-0393">Immunoglobulin domain</keyword>
<accession>A0A0G4QA75</accession>
<comment type="similarity">
    <text evidence="2 8">Belongs to the periplasmic pilus chaperone family.</text>
</comment>
<dbReference type="Pfam" id="PF02753">
    <property type="entry name" value="PapD_C"/>
    <property type="match status" value="1"/>
</dbReference>
<evidence type="ECO:0000256" key="4">
    <source>
        <dbReference type="ARBA" id="ARBA00022729"/>
    </source>
</evidence>
<evidence type="ECO:0000256" key="6">
    <source>
        <dbReference type="ARBA" id="ARBA00023186"/>
    </source>
</evidence>
<comment type="subcellular location">
    <subcellularLocation>
        <location evidence="1 8">Periplasm</location>
    </subcellularLocation>
</comment>
<evidence type="ECO:0000256" key="7">
    <source>
        <dbReference type="ARBA" id="ARBA00023319"/>
    </source>
</evidence>
<organism evidence="11 12">
    <name type="scientific">Proteus penneri</name>
    <dbReference type="NCBI Taxonomy" id="102862"/>
    <lineage>
        <taxon>Bacteria</taxon>
        <taxon>Pseudomonadati</taxon>
        <taxon>Pseudomonadota</taxon>
        <taxon>Gammaproteobacteria</taxon>
        <taxon>Enterobacterales</taxon>
        <taxon>Morganellaceae</taxon>
        <taxon>Proteus</taxon>
    </lineage>
</organism>
<dbReference type="InterPro" id="IPR036316">
    <property type="entry name" value="Pili_assmbl_chap_C_dom_sf"/>
</dbReference>
<proteinExistence type="inferred from homology"/>
<dbReference type="InterPro" id="IPR050643">
    <property type="entry name" value="Periplasmic_pilus_chap"/>
</dbReference>
<keyword evidence="6 8" id="KW-0143">Chaperone</keyword>
<reference evidence="12" key="1">
    <citation type="submission" date="2015-06" db="EMBL/GenBank/DDBJ databases">
        <authorList>
            <person name="Urmite Genomes"/>
        </authorList>
    </citation>
    <scope>NUCLEOTIDE SEQUENCE [LARGE SCALE GENOMIC DNA]</scope>
    <source>
        <strain evidence="12">CSUR P1867</strain>
    </source>
</reference>
<name>A0A0G4QA75_9GAMM</name>
<dbReference type="FunFam" id="2.60.40.10:FF:000458">
    <property type="entry name" value="Molecular chaperone FimC"/>
    <property type="match status" value="1"/>
</dbReference>
<dbReference type="InterPro" id="IPR016148">
    <property type="entry name" value="Pili_assmbl_chaperone_C"/>
</dbReference>
<evidence type="ECO:0000313" key="11">
    <source>
        <dbReference type="EMBL" id="CRL62857.1"/>
    </source>
</evidence>
<dbReference type="PRINTS" id="PR00969">
    <property type="entry name" value="CHAPERONPILI"/>
</dbReference>
<feature type="domain" description="Pili assembly chaperone N-terminal" evidence="9">
    <location>
        <begin position="23"/>
        <end position="145"/>
    </location>
</feature>
<evidence type="ECO:0000259" key="9">
    <source>
        <dbReference type="Pfam" id="PF00345"/>
    </source>
</evidence>
<evidence type="ECO:0000259" key="10">
    <source>
        <dbReference type="Pfam" id="PF02753"/>
    </source>
</evidence>
<protein>
    <submittedName>
        <fullName evidence="11">Chaperone protein EcpD</fullName>
    </submittedName>
</protein>
<dbReference type="InterPro" id="IPR016147">
    <property type="entry name" value="Pili_assmbl_chaperone_N"/>
</dbReference>
<dbReference type="InterPro" id="IPR018046">
    <property type="entry name" value="Pili_assmbl_chaperone_CS"/>
</dbReference>
<dbReference type="InterPro" id="IPR008962">
    <property type="entry name" value="PapD-like_sf"/>
</dbReference>
<dbReference type="SUPFAM" id="SSF49584">
    <property type="entry name" value="Periplasmic chaperone C-domain"/>
    <property type="match status" value="1"/>
</dbReference>
<evidence type="ECO:0000256" key="8">
    <source>
        <dbReference type="RuleBase" id="RU003918"/>
    </source>
</evidence>
<dbReference type="PANTHER" id="PTHR30251:SF2">
    <property type="entry name" value="FIMBRIAL CHAPERONE YADV-RELATED"/>
    <property type="match status" value="1"/>
</dbReference>